<evidence type="ECO:0000313" key="2">
    <source>
        <dbReference type="Proteomes" id="UP000184203"/>
    </source>
</evidence>
<keyword evidence="2" id="KW-1185">Reference proteome</keyword>
<protein>
    <submittedName>
        <fullName evidence="1">Uncharacterized protein</fullName>
    </submittedName>
</protein>
<organism evidence="1 2">
    <name type="scientific">Haladaptatus paucihalophilus DX253</name>
    <dbReference type="NCBI Taxonomy" id="797209"/>
    <lineage>
        <taxon>Archaea</taxon>
        <taxon>Methanobacteriati</taxon>
        <taxon>Methanobacteriota</taxon>
        <taxon>Stenosarchaea group</taxon>
        <taxon>Halobacteria</taxon>
        <taxon>Halobacteriales</taxon>
        <taxon>Haladaptataceae</taxon>
        <taxon>Haladaptatus</taxon>
    </lineage>
</organism>
<accession>A0A1M6Z2G2</accession>
<reference evidence="2" key="1">
    <citation type="submission" date="2016-11" db="EMBL/GenBank/DDBJ databases">
        <authorList>
            <person name="Varghese N."/>
            <person name="Submissions S."/>
        </authorList>
    </citation>
    <scope>NUCLEOTIDE SEQUENCE [LARGE SCALE GENOMIC DNA]</scope>
    <source>
        <strain evidence="2">DX253</strain>
    </source>
</reference>
<proteinExistence type="predicted"/>
<dbReference type="InterPro" id="IPR055927">
    <property type="entry name" value="DUF7504"/>
</dbReference>
<gene>
    <name evidence="1" type="ORF">SAMN05444342_3406</name>
</gene>
<evidence type="ECO:0000313" key="1">
    <source>
        <dbReference type="EMBL" id="SHL24724.1"/>
    </source>
</evidence>
<dbReference type="EMBL" id="FRAN01000005">
    <property type="protein sequence ID" value="SHL24724.1"/>
    <property type="molecule type" value="Genomic_DNA"/>
</dbReference>
<dbReference type="Proteomes" id="UP000184203">
    <property type="component" value="Unassembled WGS sequence"/>
</dbReference>
<dbReference type="Pfam" id="PF24336">
    <property type="entry name" value="DUF7504"/>
    <property type="match status" value="1"/>
</dbReference>
<name>A0A1M6Z2G2_HALPU</name>
<dbReference type="AlphaFoldDB" id="A0A1M6Z2G2"/>
<sequence>MNGQRRMSFVRNQYRDDGKRDFGATLRELKQQGCVLLITGAVARSVTLQAIRRLSGDPCCDRKHVLVATRTTTGDINDGLPPGVKREDPNVRVITPTDVGTDASAERDEDRTELEYIRAELLRAVGHFDHSASGLSPAELRVSIDSLERLLETNDRAAVTRFLRTVMALIRGVKGIGHVHLPVPDDSREVARLSPLFDARIELRRRDPLVAEQRWHLPMGNTDTRWTKL</sequence>